<feature type="chain" id="PRO_5046899958" description="TonB C-terminal domain-containing protein" evidence="1">
    <location>
        <begin position="19"/>
        <end position="134"/>
    </location>
</feature>
<dbReference type="EMBL" id="JAKIKS010000030">
    <property type="protein sequence ID" value="MCL1124744.1"/>
    <property type="molecule type" value="Genomic_DNA"/>
</dbReference>
<evidence type="ECO:0008006" key="4">
    <source>
        <dbReference type="Google" id="ProtNLM"/>
    </source>
</evidence>
<evidence type="ECO:0000313" key="3">
    <source>
        <dbReference type="Proteomes" id="UP001203423"/>
    </source>
</evidence>
<keyword evidence="3" id="KW-1185">Reference proteome</keyword>
<evidence type="ECO:0000256" key="1">
    <source>
        <dbReference type="SAM" id="SignalP"/>
    </source>
</evidence>
<evidence type="ECO:0000313" key="2">
    <source>
        <dbReference type="EMBL" id="MCL1124744.1"/>
    </source>
</evidence>
<proteinExistence type="predicted"/>
<name>A0ABT0LAK4_9GAMM</name>
<sequence length="134" mass="14935">MKYFVVFLLFLVSLEGVAKEAVCGNIDRINAVRADNPKVKVSASYPEMRPKSSRFQKELPPPQMPGCAAVTFILVIKPGSEGELLIPRNVKIYNASETRFGFAAVEAVSKWVYSVEEVKTASDLRGQYFTIILF</sequence>
<comment type="caution">
    <text evidence="2">The sequence shown here is derived from an EMBL/GenBank/DDBJ whole genome shotgun (WGS) entry which is preliminary data.</text>
</comment>
<dbReference type="RefSeq" id="WP_248940022.1">
    <property type="nucleotide sequence ID" value="NZ_JAKIKS010000030.1"/>
</dbReference>
<gene>
    <name evidence="2" type="ORF">L2764_09740</name>
</gene>
<accession>A0ABT0LAK4</accession>
<reference evidence="2 3" key="1">
    <citation type="submission" date="2022-01" db="EMBL/GenBank/DDBJ databases">
        <title>Whole genome-based taxonomy of the Shewanellaceae.</title>
        <authorList>
            <person name="Martin-Rodriguez A.J."/>
        </authorList>
    </citation>
    <scope>NUCLEOTIDE SEQUENCE [LARGE SCALE GENOMIC DNA]</scope>
    <source>
        <strain evidence="2 3">DSM 17177</strain>
    </source>
</reference>
<organism evidence="2 3">
    <name type="scientific">Shewanella surugensis</name>
    <dbReference type="NCBI Taxonomy" id="212020"/>
    <lineage>
        <taxon>Bacteria</taxon>
        <taxon>Pseudomonadati</taxon>
        <taxon>Pseudomonadota</taxon>
        <taxon>Gammaproteobacteria</taxon>
        <taxon>Alteromonadales</taxon>
        <taxon>Shewanellaceae</taxon>
        <taxon>Shewanella</taxon>
    </lineage>
</organism>
<protein>
    <recommendedName>
        <fullName evidence="4">TonB C-terminal domain-containing protein</fullName>
    </recommendedName>
</protein>
<dbReference type="Proteomes" id="UP001203423">
    <property type="component" value="Unassembled WGS sequence"/>
</dbReference>
<feature type="signal peptide" evidence="1">
    <location>
        <begin position="1"/>
        <end position="18"/>
    </location>
</feature>
<keyword evidence="1" id="KW-0732">Signal</keyword>